<evidence type="ECO:0000313" key="2">
    <source>
        <dbReference type="EMBL" id="GAH69940.1"/>
    </source>
</evidence>
<organism evidence="2">
    <name type="scientific">marine sediment metagenome</name>
    <dbReference type="NCBI Taxonomy" id="412755"/>
    <lineage>
        <taxon>unclassified sequences</taxon>
        <taxon>metagenomes</taxon>
        <taxon>ecological metagenomes</taxon>
    </lineage>
</organism>
<proteinExistence type="predicted"/>
<dbReference type="Pfam" id="PF01814">
    <property type="entry name" value="Hemerythrin"/>
    <property type="match status" value="1"/>
</dbReference>
<evidence type="ECO:0000259" key="1">
    <source>
        <dbReference type="Pfam" id="PF01814"/>
    </source>
</evidence>
<dbReference type="EMBL" id="BARU01031023">
    <property type="protein sequence ID" value="GAH69940.1"/>
    <property type="molecule type" value="Genomic_DNA"/>
</dbReference>
<feature type="non-terminal residue" evidence="2">
    <location>
        <position position="218"/>
    </location>
</feature>
<name>X1IL04_9ZZZZ</name>
<dbReference type="PANTHER" id="PTHR39966:SF1">
    <property type="entry name" value="HEMERYTHRIN-LIKE DOMAIN-CONTAINING PROTEIN"/>
    <property type="match status" value="1"/>
</dbReference>
<sequence length="218" mass="25559">MNVDKYLNCEIKDLLLKFPKMGALLDEYNIYCNECSRGSCLLKDALEIHNLDEEDEKILVNKITELIYPEIILPMLNTKGIIKNSKKTICSPPIKKLLNEHKLIKRWLALIPAIIEYVAIDKAEVMQLLLDCRDFASLYIDQYHQVREEDNLFPVFDESLEILRIMSDEHEEIRFYAQILLIAITDNDKTAIKESLNTYKVVISEHIKKEEDILYPWI</sequence>
<dbReference type="InterPro" id="IPR012312">
    <property type="entry name" value="Hemerythrin-like"/>
</dbReference>
<dbReference type="Gene3D" id="1.20.120.520">
    <property type="entry name" value="nmb1532 protein domain like"/>
    <property type="match status" value="1"/>
</dbReference>
<dbReference type="GO" id="GO:0005886">
    <property type="term" value="C:plasma membrane"/>
    <property type="evidence" value="ECO:0007669"/>
    <property type="project" value="TreeGrafter"/>
</dbReference>
<accession>X1IL04</accession>
<dbReference type="PANTHER" id="PTHR39966">
    <property type="entry name" value="BLL2471 PROTEIN-RELATED"/>
    <property type="match status" value="1"/>
</dbReference>
<comment type="caution">
    <text evidence="2">The sequence shown here is derived from an EMBL/GenBank/DDBJ whole genome shotgun (WGS) entry which is preliminary data.</text>
</comment>
<protein>
    <recommendedName>
        <fullName evidence="1">Hemerythrin-like domain-containing protein</fullName>
    </recommendedName>
</protein>
<reference evidence="2" key="1">
    <citation type="journal article" date="2014" name="Front. Microbiol.">
        <title>High frequency of phylogenetically diverse reductive dehalogenase-homologous genes in deep subseafloor sedimentary metagenomes.</title>
        <authorList>
            <person name="Kawai M."/>
            <person name="Futagami T."/>
            <person name="Toyoda A."/>
            <person name="Takaki Y."/>
            <person name="Nishi S."/>
            <person name="Hori S."/>
            <person name="Arai W."/>
            <person name="Tsubouchi T."/>
            <person name="Morono Y."/>
            <person name="Uchiyama I."/>
            <person name="Ito T."/>
            <person name="Fujiyama A."/>
            <person name="Inagaki F."/>
            <person name="Takami H."/>
        </authorList>
    </citation>
    <scope>NUCLEOTIDE SEQUENCE</scope>
    <source>
        <strain evidence="2">Expedition CK06-06</strain>
    </source>
</reference>
<feature type="domain" description="Hemerythrin-like" evidence="1">
    <location>
        <begin position="93"/>
        <end position="218"/>
    </location>
</feature>
<gene>
    <name evidence="2" type="ORF">S03H2_49127</name>
</gene>
<dbReference type="AlphaFoldDB" id="X1IL04"/>